<keyword evidence="8" id="KW-0963">Cytoplasm</keyword>
<feature type="active site" description="Proton acceptor" evidence="8">
    <location>
        <position position="72"/>
    </location>
</feature>
<dbReference type="Pfam" id="PF01513">
    <property type="entry name" value="NAD_kinase"/>
    <property type="match status" value="1"/>
</dbReference>
<comment type="catalytic activity">
    <reaction evidence="7 8">
        <text>NAD(+) + ATP = ADP + NADP(+) + H(+)</text>
        <dbReference type="Rhea" id="RHEA:18629"/>
        <dbReference type="ChEBI" id="CHEBI:15378"/>
        <dbReference type="ChEBI" id="CHEBI:30616"/>
        <dbReference type="ChEBI" id="CHEBI:57540"/>
        <dbReference type="ChEBI" id="CHEBI:58349"/>
        <dbReference type="ChEBI" id="CHEBI:456216"/>
        <dbReference type="EC" id="2.7.1.23"/>
    </reaction>
</comment>
<dbReference type="GO" id="GO:0006741">
    <property type="term" value="P:NADP+ biosynthetic process"/>
    <property type="evidence" value="ECO:0007669"/>
    <property type="project" value="UniProtKB-UniRule"/>
</dbReference>
<dbReference type="PANTHER" id="PTHR20275">
    <property type="entry name" value="NAD KINASE"/>
    <property type="match status" value="1"/>
</dbReference>
<accession>A0A972W021</accession>
<comment type="similarity">
    <text evidence="8">Belongs to the NAD kinase family.</text>
</comment>
<keyword evidence="1 8" id="KW-0808">Transferase</keyword>
<gene>
    <name evidence="8" type="primary">nadK</name>
    <name evidence="9" type="ORF">HQ497_14710</name>
</gene>
<feature type="binding site" evidence="8">
    <location>
        <begin position="186"/>
        <end position="191"/>
    </location>
    <ligand>
        <name>NAD(+)</name>
        <dbReference type="ChEBI" id="CHEBI:57540"/>
    </ligand>
</feature>
<keyword evidence="5 8" id="KW-0521">NADP</keyword>
<keyword evidence="6 8" id="KW-0520">NAD</keyword>
<feature type="binding site" evidence="8">
    <location>
        <position position="173"/>
    </location>
    <ligand>
        <name>NAD(+)</name>
        <dbReference type="ChEBI" id="CHEBI:57540"/>
    </ligand>
</feature>
<evidence type="ECO:0000256" key="6">
    <source>
        <dbReference type="ARBA" id="ARBA00023027"/>
    </source>
</evidence>
<evidence type="ECO:0000256" key="8">
    <source>
        <dbReference type="HAMAP-Rule" id="MF_00361"/>
    </source>
</evidence>
<keyword evidence="3 8" id="KW-0418">Kinase</keyword>
<evidence type="ECO:0000256" key="3">
    <source>
        <dbReference type="ARBA" id="ARBA00022777"/>
    </source>
</evidence>
<comment type="caution">
    <text evidence="8">Lacks conserved residue(s) required for the propagation of feature annotation.</text>
</comment>
<organism evidence="9 10">
    <name type="scientific">SAR86 cluster bacterium</name>
    <dbReference type="NCBI Taxonomy" id="2030880"/>
    <lineage>
        <taxon>Bacteria</taxon>
        <taxon>Pseudomonadati</taxon>
        <taxon>Pseudomonadota</taxon>
        <taxon>Gammaproteobacteria</taxon>
        <taxon>SAR86 cluster</taxon>
    </lineage>
</organism>
<comment type="function">
    <text evidence="8">Involved in the regulation of the intracellular balance of NAD and NADP, and is a key enzyme in the biosynthesis of NADP. Catalyzes specifically the phosphorylation on 2'-hydroxyl of the adenosine moiety of NAD to yield NADP.</text>
</comment>
<evidence type="ECO:0000256" key="5">
    <source>
        <dbReference type="ARBA" id="ARBA00022857"/>
    </source>
</evidence>
<protein>
    <recommendedName>
        <fullName evidence="8">NAD kinase</fullName>
        <ecNumber evidence="8">2.7.1.23</ecNumber>
    </recommendedName>
    <alternativeName>
        <fullName evidence="8">ATP-dependent NAD kinase</fullName>
    </alternativeName>
</protein>
<dbReference type="Gene3D" id="3.40.50.10330">
    <property type="entry name" value="Probable inorganic polyphosphate/atp-NAD kinase, domain 1"/>
    <property type="match status" value="1"/>
</dbReference>
<comment type="cofactor">
    <cofactor evidence="8">
        <name>a divalent metal cation</name>
        <dbReference type="ChEBI" id="CHEBI:60240"/>
    </cofactor>
</comment>
<name>A0A972W021_9GAMM</name>
<dbReference type="GO" id="GO:0051287">
    <property type="term" value="F:NAD binding"/>
    <property type="evidence" value="ECO:0007669"/>
    <property type="project" value="UniProtKB-ARBA"/>
</dbReference>
<dbReference type="EMBL" id="JABMOJ010000545">
    <property type="protein sequence ID" value="NQV66606.1"/>
    <property type="molecule type" value="Genomic_DNA"/>
</dbReference>
<evidence type="ECO:0000256" key="1">
    <source>
        <dbReference type="ARBA" id="ARBA00022679"/>
    </source>
</evidence>
<dbReference type="AlphaFoldDB" id="A0A972W021"/>
<dbReference type="GO" id="GO:0005524">
    <property type="term" value="F:ATP binding"/>
    <property type="evidence" value="ECO:0007669"/>
    <property type="project" value="UniProtKB-KW"/>
</dbReference>
<evidence type="ECO:0000256" key="7">
    <source>
        <dbReference type="ARBA" id="ARBA00047925"/>
    </source>
</evidence>
<feature type="binding site" evidence="8">
    <location>
        <position position="246"/>
    </location>
    <ligand>
        <name>NAD(+)</name>
        <dbReference type="ChEBI" id="CHEBI:57540"/>
    </ligand>
</feature>
<keyword evidence="4 8" id="KW-0067">ATP-binding</keyword>
<dbReference type="Pfam" id="PF20143">
    <property type="entry name" value="NAD_kinase_C"/>
    <property type="match status" value="1"/>
</dbReference>
<dbReference type="InterPro" id="IPR017437">
    <property type="entry name" value="ATP-NAD_kinase_PpnK-typ_C"/>
</dbReference>
<feature type="binding site" evidence="8">
    <location>
        <begin position="145"/>
        <end position="146"/>
    </location>
    <ligand>
        <name>NAD(+)</name>
        <dbReference type="ChEBI" id="CHEBI:57540"/>
    </ligand>
</feature>
<dbReference type="EC" id="2.7.1.23" evidence="8"/>
<evidence type="ECO:0000256" key="2">
    <source>
        <dbReference type="ARBA" id="ARBA00022741"/>
    </source>
</evidence>
<comment type="subcellular location">
    <subcellularLocation>
        <location evidence="8">Cytoplasm</location>
    </subcellularLocation>
</comment>
<dbReference type="HAMAP" id="MF_00361">
    <property type="entry name" value="NAD_kinase"/>
    <property type="match status" value="1"/>
</dbReference>
<dbReference type="GO" id="GO:0046872">
    <property type="term" value="F:metal ion binding"/>
    <property type="evidence" value="ECO:0007669"/>
    <property type="project" value="UniProtKB-UniRule"/>
</dbReference>
<dbReference type="PANTHER" id="PTHR20275:SF0">
    <property type="entry name" value="NAD KINASE"/>
    <property type="match status" value="1"/>
</dbReference>
<reference evidence="9" key="1">
    <citation type="submission" date="2020-05" db="EMBL/GenBank/DDBJ databases">
        <title>Sulfur intermediates as new biogeochemical hubs in an aquatic model microbial ecosystem.</title>
        <authorList>
            <person name="Vigneron A."/>
        </authorList>
    </citation>
    <scope>NUCLEOTIDE SEQUENCE</scope>
    <source>
        <strain evidence="9">Bin.250</strain>
    </source>
</reference>
<feature type="binding site" evidence="8">
    <location>
        <position position="175"/>
    </location>
    <ligand>
        <name>NAD(+)</name>
        <dbReference type="ChEBI" id="CHEBI:57540"/>
    </ligand>
</feature>
<evidence type="ECO:0000313" key="10">
    <source>
        <dbReference type="Proteomes" id="UP000754644"/>
    </source>
</evidence>
<dbReference type="GO" id="GO:0003951">
    <property type="term" value="F:NAD+ kinase activity"/>
    <property type="evidence" value="ECO:0007669"/>
    <property type="project" value="UniProtKB-UniRule"/>
</dbReference>
<feature type="binding site" evidence="8">
    <location>
        <begin position="72"/>
        <end position="73"/>
    </location>
    <ligand>
        <name>NAD(+)</name>
        <dbReference type="ChEBI" id="CHEBI:57540"/>
    </ligand>
</feature>
<dbReference type="InterPro" id="IPR002504">
    <property type="entry name" value="NADK"/>
</dbReference>
<dbReference type="SUPFAM" id="SSF111331">
    <property type="entry name" value="NAD kinase/diacylglycerol kinase-like"/>
    <property type="match status" value="1"/>
</dbReference>
<dbReference type="GO" id="GO:0019674">
    <property type="term" value="P:NAD+ metabolic process"/>
    <property type="evidence" value="ECO:0007669"/>
    <property type="project" value="InterPro"/>
</dbReference>
<dbReference type="NCBIfam" id="NF002306">
    <property type="entry name" value="PRK01231.1"/>
    <property type="match status" value="1"/>
</dbReference>
<dbReference type="Proteomes" id="UP000754644">
    <property type="component" value="Unassembled WGS sequence"/>
</dbReference>
<dbReference type="Gene3D" id="2.60.200.30">
    <property type="entry name" value="Probable inorganic polyphosphate/atp-NAD kinase, domain 2"/>
    <property type="match status" value="1"/>
</dbReference>
<feature type="binding site" evidence="8">
    <location>
        <position position="156"/>
    </location>
    <ligand>
        <name>NAD(+)</name>
        <dbReference type="ChEBI" id="CHEBI:57540"/>
    </ligand>
</feature>
<sequence length="293" mass="31662">MIKFKRVGLVARSGSELVLDSLRRVQRLLRARDIEILMEDTAHALLGDQTGACYTQEAMAGQCDLVIAVGGDGNILGAARTFAPHGVPILGVNRGRLGFLADISPDDIDVKLSQVLAGDYTTEEHFLLEGEVSINGNKEVPCALNEVLIHSAQMPRMLEFDLYVDGAFVYNQHSDGLIISSPTGSTAYSLSAGGPIMHPSLDAIVLVPMFPHSLNSRPLVVPGGAEIKIVVGSHIGTNAKISFDSQLEFEIEPGESLLVRKKQEKLKLIHPPGHNFYGVCRSKLDWASRLGES</sequence>
<dbReference type="InterPro" id="IPR016064">
    <property type="entry name" value="NAD/diacylglycerol_kinase_sf"/>
</dbReference>
<evidence type="ECO:0000256" key="4">
    <source>
        <dbReference type="ARBA" id="ARBA00022840"/>
    </source>
</evidence>
<dbReference type="FunFam" id="2.60.200.30:FF:000009">
    <property type="entry name" value="Poly(P)/ATP NAD kinase"/>
    <property type="match status" value="1"/>
</dbReference>
<comment type="caution">
    <text evidence="9">The sequence shown here is derived from an EMBL/GenBank/DDBJ whole genome shotgun (WGS) entry which is preliminary data.</text>
</comment>
<dbReference type="GO" id="GO:0005737">
    <property type="term" value="C:cytoplasm"/>
    <property type="evidence" value="ECO:0007669"/>
    <property type="project" value="UniProtKB-SubCell"/>
</dbReference>
<evidence type="ECO:0000313" key="9">
    <source>
        <dbReference type="EMBL" id="NQV66606.1"/>
    </source>
</evidence>
<proteinExistence type="inferred from homology"/>
<keyword evidence="2 8" id="KW-0547">Nucleotide-binding</keyword>
<dbReference type="InterPro" id="IPR017438">
    <property type="entry name" value="ATP-NAD_kinase_N"/>
</dbReference>